<feature type="non-terminal residue" evidence="1">
    <location>
        <position position="415"/>
    </location>
</feature>
<accession>A0A6A5S8W8</accession>
<evidence type="ECO:0000313" key="1">
    <source>
        <dbReference type="EMBL" id="KAF1935984.1"/>
    </source>
</evidence>
<protein>
    <submittedName>
        <fullName evidence="1">Uncharacterized protein</fullName>
    </submittedName>
</protein>
<keyword evidence="2" id="KW-1185">Reference proteome</keyword>
<dbReference type="InterPro" id="IPR053204">
    <property type="entry name" value="Oxopyrrolidines_Biosynth-assoc"/>
</dbReference>
<sequence>MSTSLTLRGGAATSAVFSYRGIDRIKKVEDIAACVQKYSLSKEEHDSLCYEVATAYVSASRRIEQLADSLIREGNTSGDKVTLCFVLEVAHPSPQNRALLSIPYGQPISTHSNPFGMASPSLTDRIKSREEFHTSFMDSVDADLKQAGYDDFNATWHSFRMFTKVIASQYAQGANSDLPKRYRYEYDLHELWYWIVQGARYIAANHPAQDRLVSQVLHTREMGVLSRKIGPPKEGEEDQETEIATTSDGNIWSDLPFLVDNVQAAWKMSTNLPSVECHNLSAFVARLASVGVRDPELGLVAIWILRDTLETPRPLTRRREANTSDSEEQLTTIADLLPATMAWFLYCGHKIESLCILNQNFESNSETGELAKRANVTPNSGFSVARWTFWRDRLEEISHCEDKEVAPLASKTWRT</sequence>
<organism evidence="1 2">
    <name type="scientific">Clathrospora elynae</name>
    <dbReference type="NCBI Taxonomy" id="706981"/>
    <lineage>
        <taxon>Eukaryota</taxon>
        <taxon>Fungi</taxon>
        <taxon>Dikarya</taxon>
        <taxon>Ascomycota</taxon>
        <taxon>Pezizomycotina</taxon>
        <taxon>Dothideomycetes</taxon>
        <taxon>Pleosporomycetidae</taxon>
        <taxon>Pleosporales</taxon>
        <taxon>Diademaceae</taxon>
        <taxon>Clathrospora</taxon>
    </lineage>
</organism>
<dbReference type="AlphaFoldDB" id="A0A6A5S8W8"/>
<name>A0A6A5S8W8_9PLEO</name>
<reference evidence="1" key="1">
    <citation type="journal article" date="2020" name="Stud. Mycol.">
        <title>101 Dothideomycetes genomes: a test case for predicting lifestyles and emergence of pathogens.</title>
        <authorList>
            <person name="Haridas S."/>
            <person name="Albert R."/>
            <person name="Binder M."/>
            <person name="Bloem J."/>
            <person name="Labutti K."/>
            <person name="Salamov A."/>
            <person name="Andreopoulos B."/>
            <person name="Baker S."/>
            <person name="Barry K."/>
            <person name="Bills G."/>
            <person name="Bluhm B."/>
            <person name="Cannon C."/>
            <person name="Castanera R."/>
            <person name="Culley D."/>
            <person name="Daum C."/>
            <person name="Ezra D."/>
            <person name="Gonzalez J."/>
            <person name="Henrissat B."/>
            <person name="Kuo A."/>
            <person name="Liang C."/>
            <person name="Lipzen A."/>
            <person name="Lutzoni F."/>
            <person name="Magnuson J."/>
            <person name="Mondo S."/>
            <person name="Nolan M."/>
            <person name="Ohm R."/>
            <person name="Pangilinan J."/>
            <person name="Park H.-J."/>
            <person name="Ramirez L."/>
            <person name="Alfaro M."/>
            <person name="Sun H."/>
            <person name="Tritt A."/>
            <person name="Yoshinaga Y."/>
            <person name="Zwiers L.-H."/>
            <person name="Turgeon B."/>
            <person name="Goodwin S."/>
            <person name="Spatafora J."/>
            <person name="Crous P."/>
            <person name="Grigoriev I."/>
        </authorList>
    </citation>
    <scope>NUCLEOTIDE SEQUENCE</scope>
    <source>
        <strain evidence="1">CBS 161.51</strain>
    </source>
</reference>
<dbReference type="PANTHER" id="PTHR38797">
    <property type="entry name" value="NUCLEAR PORE COMPLEX PROTEIN NUP85-RELATED"/>
    <property type="match status" value="1"/>
</dbReference>
<dbReference type="InterPro" id="IPR022085">
    <property type="entry name" value="OpdG"/>
</dbReference>
<dbReference type="Pfam" id="PF12311">
    <property type="entry name" value="DUF3632"/>
    <property type="match status" value="1"/>
</dbReference>
<gene>
    <name evidence="1" type="ORF">EJ02DRAFT_438848</name>
</gene>
<dbReference type="Proteomes" id="UP000800038">
    <property type="component" value="Unassembled WGS sequence"/>
</dbReference>
<dbReference type="OrthoDB" id="5403091at2759"/>
<dbReference type="PANTHER" id="PTHR38797:SF7">
    <property type="entry name" value="TRANSCRIPTION FACTOR DOMAIN-CONTAINING PROTEIN"/>
    <property type="match status" value="1"/>
</dbReference>
<dbReference type="EMBL" id="ML976220">
    <property type="protein sequence ID" value="KAF1935984.1"/>
    <property type="molecule type" value="Genomic_DNA"/>
</dbReference>
<evidence type="ECO:0000313" key="2">
    <source>
        <dbReference type="Proteomes" id="UP000800038"/>
    </source>
</evidence>
<proteinExistence type="predicted"/>